<dbReference type="Pfam" id="PF13617">
    <property type="entry name" value="Lipoprotein_19"/>
    <property type="match status" value="1"/>
</dbReference>
<evidence type="ECO:0000313" key="1">
    <source>
        <dbReference type="EMBL" id="MBE1236971.1"/>
    </source>
</evidence>
<protein>
    <submittedName>
        <fullName evidence="1">YnbE family lipoprotein</fullName>
    </submittedName>
</protein>
<dbReference type="AlphaFoldDB" id="A0A8J6YP41"/>
<dbReference type="InterPro" id="IPR025985">
    <property type="entry name" value="YnbE"/>
</dbReference>
<keyword evidence="2" id="KW-1185">Reference proteome</keyword>
<dbReference type="PROSITE" id="PS51257">
    <property type="entry name" value="PROKAR_LIPOPROTEIN"/>
    <property type="match status" value="1"/>
</dbReference>
<accession>A0A8J6YP41</accession>
<gene>
    <name evidence="1" type="ORF">IHV25_04835</name>
</gene>
<dbReference type="RefSeq" id="WP_192533967.1">
    <property type="nucleotide sequence ID" value="NZ_JACZHT010000002.1"/>
</dbReference>
<comment type="caution">
    <text evidence="1">The sequence shown here is derived from an EMBL/GenBank/DDBJ whole genome shotgun (WGS) entry which is preliminary data.</text>
</comment>
<dbReference type="EMBL" id="JACZHT010000002">
    <property type="protein sequence ID" value="MBE1236971.1"/>
    <property type="molecule type" value="Genomic_DNA"/>
</dbReference>
<name>A0A8J6YP41_9PROT</name>
<reference evidence="1" key="1">
    <citation type="submission" date="2020-10" db="EMBL/GenBank/DDBJ databases">
        <title>Genome sequence of the unusual species of purple photosynthetic bacteria, Phaeovibrio sulfidiphilus DSM 23193, type strain.</title>
        <authorList>
            <person name="Kyndt J.A."/>
            <person name="Meyer T.E."/>
        </authorList>
    </citation>
    <scope>NUCLEOTIDE SEQUENCE</scope>
    <source>
        <strain evidence="1">DSM 23193</strain>
    </source>
</reference>
<proteinExistence type="predicted"/>
<keyword evidence="1" id="KW-0449">Lipoprotein</keyword>
<sequence>MARDLFQFLARGLRPGLCALVIPGAVASCSPTVRVEAPAEPIRIDLNVRIQQDVYIRLEREVEELHRSNPGIF</sequence>
<organism evidence="1 2">
    <name type="scientific">Phaeovibrio sulfidiphilus</name>
    <dbReference type="NCBI Taxonomy" id="1220600"/>
    <lineage>
        <taxon>Bacteria</taxon>
        <taxon>Pseudomonadati</taxon>
        <taxon>Pseudomonadota</taxon>
        <taxon>Alphaproteobacteria</taxon>
        <taxon>Rhodospirillales</taxon>
        <taxon>Rhodospirillaceae</taxon>
        <taxon>Phaeovibrio</taxon>
    </lineage>
</organism>
<evidence type="ECO:0000313" key="2">
    <source>
        <dbReference type="Proteomes" id="UP000631034"/>
    </source>
</evidence>
<dbReference type="Proteomes" id="UP000631034">
    <property type="component" value="Unassembled WGS sequence"/>
</dbReference>